<feature type="transmembrane region" description="Helical" evidence="7">
    <location>
        <begin position="71"/>
        <end position="93"/>
    </location>
</feature>
<evidence type="ECO:0000313" key="9">
    <source>
        <dbReference type="EMBL" id="CEM61106.1"/>
    </source>
</evidence>
<name>A0A0B7GWU0_TREPH</name>
<dbReference type="RefSeq" id="WP_024751757.1">
    <property type="nucleotide sequence ID" value="NZ_CDNC01000006.1"/>
</dbReference>
<dbReference type="Pfam" id="PF00528">
    <property type="entry name" value="BPD_transp_1"/>
    <property type="match status" value="1"/>
</dbReference>
<dbReference type="CDD" id="cd06261">
    <property type="entry name" value="TM_PBP2"/>
    <property type="match status" value="1"/>
</dbReference>
<sequence length="287" mass="32369">MKKSFRSIITPYLFLFPFLFFFILFFAYPVIYSIAISFMRYTSGSFQWVGIKNFSFLFSDDLFYKSLKNTFTILFLQVPLQTIFALIFAVCINNAFLKAKGLFRLFIFLPILIDTVSYSIVFGLLFNADSGFVNAILNTFGFPSLQWFNTGYLARLLIVLAVTWRWTGYNVIIILSGLQNINTELYEAAAIDGANSIRRFFAVTVPGVKQVLIFSIILSISGVLQLFTEPYLLTGGGPVNESLTVVQYLYNLAFVKYNFGVSSAGSYILAIIIGLVTVIQLKLTKDS</sequence>
<accession>A0A0B7GWU0</accession>
<evidence type="ECO:0000259" key="8">
    <source>
        <dbReference type="PROSITE" id="PS50928"/>
    </source>
</evidence>
<reference evidence="9" key="2">
    <citation type="submission" date="2015-01" db="EMBL/GenBank/DDBJ databases">
        <authorList>
            <person name="Xiang T."/>
            <person name="Song Y."/>
            <person name="Huang L."/>
            <person name="Wang B."/>
            <person name="Wu P."/>
        </authorList>
    </citation>
    <scope>NUCLEOTIDE SEQUENCE [LARGE SCALE GENOMIC DNA]</scope>
    <source>
        <strain evidence="9">V1</strain>
    </source>
</reference>
<feature type="transmembrane region" description="Helical" evidence="7">
    <location>
        <begin position="105"/>
        <end position="126"/>
    </location>
</feature>
<feature type="transmembrane region" description="Helical" evidence="7">
    <location>
        <begin position="264"/>
        <end position="283"/>
    </location>
</feature>
<keyword evidence="2 7" id="KW-0813">Transport</keyword>
<evidence type="ECO:0000313" key="10">
    <source>
        <dbReference type="EMBL" id="QEJ97072.1"/>
    </source>
</evidence>
<gene>
    <name evidence="10" type="ORF">FUT82_03115</name>
    <name evidence="9" type="ORF">TPHV1_140054</name>
</gene>
<feature type="transmembrane region" description="Helical" evidence="7">
    <location>
        <begin position="146"/>
        <end position="166"/>
    </location>
</feature>
<feature type="transmembrane region" description="Helical" evidence="7">
    <location>
        <begin position="12"/>
        <end position="39"/>
    </location>
</feature>
<evidence type="ECO:0000256" key="6">
    <source>
        <dbReference type="ARBA" id="ARBA00023136"/>
    </source>
</evidence>
<keyword evidence="11" id="KW-1185">Reference proteome</keyword>
<dbReference type="EMBL" id="CP042817">
    <property type="protein sequence ID" value="QEJ97072.1"/>
    <property type="molecule type" value="Genomic_DNA"/>
</dbReference>
<evidence type="ECO:0000256" key="1">
    <source>
        <dbReference type="ARBA" id="ARBA00004651"/>
    </source>
</evidence>
<dbReference type="GeneID" id="57751838"/>
<dbReference type="InterPro" id="IPR035906">
    <property type="entry name" value="MetI-like_sf"/>
</dbReference>
<dbReference type="Gene3D" id="1.10.3720.10">
    <property type="entry name" value="MetI-like"/>
    <property type="match status" value="1"/>
</dbReference>
<dbReference type="PROSITE" id="PS50928">
    <property type="entry name" value="ABC_TM1"/>
    <property type="match status" value="1"/>
</dbReference>
<evidence type="ECO:0000256" key="3">
    <source>
        <dbReference type="ARBA" id="ARBA00022475"/>
    </source>
</evidence>
<evidence type="ECO:0000313" key="12">
    <source>
        <dbReference type="Proteomes" id="UP000323594"/>
    </source>
</evidence>
<keyword evidence="3" id="KW-1003">Cell membrane</keyword>
<dbReference type="OrthoDB" id="9787541at2"/>
<protein>
    <submittedName>
        <fullName evidence="9">ABC transporter, permease protein</fullName>
    </submittedName>
    <submittedName>
        <fullName evidence="10">Sugar ABC transporter permease</fullName>
    </submittedName>
</protein>
<reference evidence="10 12" key="3">
    <citation type="submission" date="2019-08" db="EMBL/GenBank/DDBJ databases">
        <authorList>
            <person name="Kuhnert P."/>
        </authorList>
    </citation>
    <scope>NUCLEOTIDE SEQUENCE [LARGE SCALE GENOMIC DNA]</scope>
    <source>
        <strain evidence="10 12">B36.5</strain>
    </source>
</reference>
<dbReference type="GO" id="GO:0055085">
    <property type="term" value="P:transmembrane transport"/>
    <property type="evidence" value="ECO:0007669"/>
    <property type="project" value="InterPro"/>
</dbReference>
<evidence type="ECO:0000256" key="2">
    <source>
        <dbReference type="ARBA" id="ARBA00022448"/>
    </source>
</evidence>
<reference evidence="11" key="1">
    <citation type="submission" date="2015-01" db="EMBL/GenBank/DDBJ databases">
        <authorList>
            <person name="Manzoor Shahid"/>
            <person name="Zubair Saima"/>
        </authorList>
    </citation>
    <scope>NUCLEOTIDE SEQUENCE [LARGE SCALE GENOMIC DNA]</scope>
    <source>
        <strain evidence="11">V1</strain>
    </source>
</reference>
<organism evidence="9 11">
    <name type="scientific">Treponema phagedenis</name>
    <dbReference type="NCBI Taxonomy" id="162"/>
    <lineage>
        <taxon>Bacteria</taxon>
        <taxon>Pseudomonadati</taxon>
        <taxon>Spirochaetota</taxon>
        <taxon>Spirochaetia</taxon>
        <taxon>Spirochaetales</taxon>
        <taxon>Treponemataceae</taxon>
        <taxon>Treponema</taxon>
    </lineage>
</organism>
<keyword evidence="5 7" id="KW-1133">Transmembrane helix</keyword>
<dbReference type="GO" id="GO:0005886">
    <property type="term" value="C:plasma membrane"/>
    <property type="evidence" value="ECO:0007669"/>
    <property type="project" value="UniProtKB-SubCell"/>
</dbReference>
<comment type="similarity">
    <text evidence="7">Belongs to the binding-protein-dependent transport system permease family.</text>
</comment>
<feature type="transmembrane region" description="Helical" evidence="7">
    <location>
        <begin position="207"/>
        <end position="227"/>
    </location>
</feature>
<dbReference type="AlphaFoldDB" id="A0A0B7GWU0"/>
<dbReference type="InterPro" id="IPR000515">
    <property type="entry name" value="MetI-like"/>
</dbReference>
<dbReference type="Proteomes" id="UP000323594">
    <property type="component" value="Chromosome"/>
</dbReference>
<dbReference type="PANTHER" id="PTHR30193:SF37">
    <property type="entry name" value="INNER MEMBRANE ABC TRANSPORTER PERMEASE PROTEIN YCJO"/>
    <property type="match status" value="1"/>
</dbReference>
<feature type="domain" description="ABC transmembrane type-1" evidence="8">
    <location>
        <begin position="67"/>
        <end position="280"/>
    </location>
</feature>
<evidence type="ECO:0000256" key="4">
    <source>
        <dbReference type="ARBA" id="ARBA00022692"/>
    </source>
</evidence>
<dbReference type="SUPFAM" id="SSF161098">
    <property type="entry name" value="MetI-like"/>
    <property type="match status" value="1"/>
</dbReference>
<evidence type="ECO:0000256" key="5">
    <source>
        <dbReference type="ARBA" id="ARBA00022989"/>
    </source>
</evidence>
<dbReference type="EMBL" id="CDNC01000006">
    <property type="protein sequence ID" value="CEM61106.1"/>
    <property type="molecule type" value="Genomic_DNA"/>
</dbReference>
<dbReference type="PANTHER" id="PTHR30193">
    <property type="entry name" value="ABC TRANSPORTER PERMEASE PROTEIN"/>
    <property type="match status" value="1"/>
</dbReference>
<dbReference type="InterPro" id="IPR051393">
    <property type="entry name" value="ABC_transporter_permease"/>
</dbReference>
<dbReference type="Proteomes" id="UP000042527">
    <property type="component" value="Unassembled WGS sequence"/>
</dbReference>
<evidence type="ECO:0000256" key="7">
    <source>
        <dbReference type="RuleBase" id="RU363032"/>
    </source>
</evidence>
<keyword evidence="6 7" id="KW-0472">Membrane</keyword>
<comment type="subcellular location">
    <subcellularLocation>
        <location evidence="1 7">Cell membrane</location>
        <topology evidence="1 7">Multi-pass membrane protein</topology>
    </subcellularLocation>
</comment>
<proteinExistence type="inferred from homology"/>
<keyword evidence="4 7" id="KW-0812">Transmembrane</keyword>
<evidence type="ECO:0000313" key="11">
    <source>
        <dbReference type="Proteomes" id="UP000042527"/>
    </source>
</evidence>